<keyword evidence="3" id="KW-1185">Reference proteome</keyword>
<sequence>LVVYAHQEPRSSLKRVAVYELSKQGGIELSAAPDSSVMGWKHIRRDISLARDIIEEQEKFQEGNLAIFQPSFHSPRGAEWSGPHKQDLVEICITSCGRHSTVCSLLWVSSPCPQSSFAPEAASEQDRKAMVGLEADNSLDGRAHPLQAPLEL</sequence>
<gene>
    <name evidence="2" type="ORF">HPG69_008688</name>
</gene>
<dbReference type="Proteomes" id="UP000551758">
    <property type="component" value="Unassembled WGS sequence"/>
</dbReference>
<evidence type="ECO:0000256" key="1">
    <source>
        <dbReference type="SAM" id="MobiDB-lite"/>
    </source>
</evidence>
<name>A0A7J7FAA8_DICBM</name>
<comment type="caution">
    <text evidence="2">The sequence shown here is derived from an EMBL/GenBank/DDBJ whole genome shotgun (WGS) entry which is preliminary data.</text>
</comment>
<dbReference type="EMBL" id="JACDTQ010000823">
    <property type="protein sequence ID" value="KAF5925012.1"/>
    <property type="molecule type" value="Genomic_DNA"/>
</dbReference>
<reference evidence="2 3" key="1">
    <citation type="journal article" date="2020" name="Mol. Biol. Evol.">
        <title>Interspecific Gene Flow and the Evolution of Specialization in Black and White Rhinoceros.</title>
        <authorList>
            <person name="Moodley Y."/>
            <person name="Westbury M.V."/>
            <person name="Russo I.M."/>
            <person name="Gopalakrishnan S."/>
            <person name="Rakotoarivelo A."/>
            <person name="Olsen R.A."/>
            <person name="Prost S."/>
            <person name="Tunstall T."/>
            <person name="Ryder O.A."/>
            <person name="Dalen L."/>
            <person name="Bruford M.W."/>
        </authorList>
    </citation>
    <scope>NUCLEOTIDE SEQUENCE [LARGE SCALE GENOMIC DNA]</scope>
    <source>
        <strain evidence="2">SBR-YM</strain>
        <tissue evidence="2">Skin</tissue>
    </source>
</reference>
<accession>A0A7J7FAA8</accession>
<dbReference type="AlphaFoldDB" id="A0A7J7FAA8"/>
<organism evidence="2 3">
    <name type="scientific">Diceros bicornis minor</name>
    <name type="common">South-central black rhinoceros</name>
    <dbReference type="NCBI Taxonomy" id="77932"/>
    <lineage>
        <taxon>Eukaryota</taxon>
        <taxon>Metazoa</taxon>
        <taxon>Chordata</taxon>
        <taxon>Craniata</taxon>
        <taxon>Vertebrata</taxon>
        <taxon>Euteleostomi</taxon>
        <taxon>Mammalia</taxon>
        <taxon>Eutheria</taxon>
        <taxon>Laurasiatheria</taxon>
        <taxon>Perissodactyla</taxon>
        <taxon>Rhinocerotidae</taxon>
        <taxon>Diceros</taxon>
    </lineage>
</organism>
<feature type="non-terminal residue" evidence="2">
    <location>
        <position position="152"/>
    </location>
</feature>
<feature type="region of interest" description="Disordered" evidence="1">
    <location>
        <begin position="117"/>
        <end position="152"/>
    </location>
</feature>
<protein>
    <submittedName>
        <fullName evidence="2">Uncharacterized protein</fullName>
    </submittedName>
</protein>
<feature type="non-terminal residue" evidence="2">
    <location>
        <position position="1"/>
    </location>
</feature>
<evidence type="ECO:0000313" key="3">
    <source>
        <dbReference type="Proteomes" id="UP000551758"/>
    </source>
</evidence>
<evidence type="ECO:0000313" key="2">
    <source>
        <dbReference type="EMBL" id="KAF5925012.1"/>
    </source>
</evidence>
<proteinExistence type="predicted"/>